<dbReference type="NCBIfam" id="TIGR04409">
    <property type="entry name" value="LptC_YrbK"/>
    <property type="match status" value="1"/>
</dbReference>
<dbReference type="EMBL" id="AGRW01000028">
    <property type="protein sequence ID" value="EIC02961.1"/>
    <property type="molecule type" value="Genomic_DNA"/>
</dbReference>
<dbReference type="InterPro" id="IPR026265">
    <property type="entry name" value="LptC"/>
</dbReference>
<sequence length="189" mass="20780">MKTAAIALSSLIIIPSCSLQYAREENPESANPEFTFNNARFFRVEKNRTTMEMSAAKIEQYKTDSMSFAKDAEFRTYKDDGALETSGRCDLISADTGNERYMMFGNITVDVKSQEMTIQAESLNFDQKNEQITGGAQMPVRVTKNGTEIEGTGFSASGVSKTFSFSSAVSGTIETDDENGEETEKSDGK</sequence>
<dbReference type="eggNOG" id="ENOG5032HD6">
    <property type="taxonomic scope" value="Bacteria"/>
</dbReference>
<dbReference type="GO" id="GO:0015221">
    <property type="term" value="F:lipopolysaccharide transmembrane transporter activity"/>
    <property type="evidence" value="ECO:0007669"/>
    <property type="project" value="InterPro"/>
</dbReference>
<dbReference type="RefSeq" id="WP_002702175.1">
    <property type="nucleotide sequence ID" value="NZ_AGRW01000028.1"/>
</dbReference>
<dbReference type="AlphaFoldDB" id="H7EHL5"/>
<dbReference type="InterPro" id="IPR010664">
    <property type="entry name" value="LipoPS_assembly_LptC-rel"/>
</dbReference>
<evidence type="ECO:0008006" key="4">
    <source>
        <dbReference type="Google" id="ProtNLM"/>
    </source>
</evidence>
<organism evidence="2 3">
    <name type="scientific">Treponema saccharophilum DSM 2985</name>
    <dbReference type="NCBI Taxonomy" id="907348"/>
    <lineage>
        <taxon>Bacteria</taxon>
        <taxon>Pseudomonadati</taxon>
        <taxon>Spirochaetota</taxon>
        <taxon>Spirochaetia</taxon>
        <taxon>Spirochaetales</taxon>
        <taxon>Treponemataceae</taxon>
        <taxon>Treponema</taxon>
    </lineage>
</organism>
<dbReference type="PATRIC" id="fig|907348.3.peg.284"/>
<gene>
    <name evidence="2" type="ORF">TresaDRAFT_2614</name>
</gene>
<evidence type="ECO:0000313" key="2">
    <source>
        <dbReference type="EMBL" id="EIC02961.1"/>
    </source>
</evidence>
<accession>H7EHL5</accession>
<dbReference type="Proteomes" id="UP000003571">
    <property type="component" value="Unassembled WGS sequence"/>
</dbReference>
<evidence type="ECO:0000256" key="1">
    <source>
        <dbReference type="SAM" id="MobiDB-lite"/>
    </source>
</evidence>
<reference evidence="2 3" key="1">
    <citation type="submission" date="2011-09" db="EMBL/GenBank/DDBJ databases">
        <title>The draft genome of Treponema saccharophilum DSM 2985.</title>
        <authorList>
            <consortium name="US DOE Joint Genome Institute (JGI-PGF)"/>
            <person name="Lucas S."/>
            <person name="Copeland A."/>
            <person name="Lapidus A."/>
            <person name="Glavina del Rio T."/>
            <person name="Dalin E."/>
            <person name="Tice H."/>
            <person name="Bruce D."/>
            <person name="Goodwin L."/>
            <person name="Pitluck S."/>
            <person name="Peters L."/>
            <person name="Kyrpides N."/>
            <person name="Mavromatis K."/>
            <person name="Ivanova N."/>
            <person name="Markowitz V."/>
            <person name="Cheng J.-F."/>
            <person name="Hugenholtz P."/>
            <person name="Woyke T."/>
            <person name="Wu D."/>
            <person name="Gronow S."/>
            <person name="Wellnitz S."/>
            <person name="Brambilla E."/>
            <person name="Klenk H.-P."/>
            <person name="Eisen J.A."/>
        </authorList>
    </citation>
    <scope>NUCLEOTIDE SEQUENCE [LARGE SCALE GENOMIC DNA]</scope>
    <source>
        <strain evidence="2 3">DSM 2985</strain>
    </source>
</reference>
<protein>
    <recommendedName>
        <fullName evidence="4">OstA family protein</fullName>
    </recommendedName>
</protein>
<name>H7EHL5_9SPIR</name>
<comment type="caution">
    <text evidence="2">The sequence shown here is derived from an EMBL/GenBank/DDBJ whole genome shotgun (WGS) entry which is preliminary data.</text>
</comment>
<feature type="region of interest" description="Disordered" evidence="1">
    <location>
        <begin position="167"/>
        <end position="189"/>
    </location>
</feature>
<dbReference type="OrthoDB" id="360553at2"/>
<dbReference type="GO" id="GO:0005886">
    <property type="term" value="C:plasma membrane"/>
    <property type="evidence" value="ECO:0007669"/>
    <property type="project" value="InterPro"/>
</dbReference>
<dbReference type="STRING" id="907348.TresaDRAFT_2614"/>
<dbReference type="Pfam" id="PF06835">
    <property type="entry name" value="LptC"/>
    <property type="match status" value="1"/>
</dbReference>
<keyword evidence="3" id="KW-1185">Reference proteome</keyword>
<proteinExistence type="predicted"/>
<dbReference type="Gene3D" id="2.60.450.10">
    <property type="entry name" value="Lipopolysaccharide (LPS) transport protein A like domain"/>
    <property type="match status" value="1"/>
</dbReference>
<evidence type="ECO:0000313" key="3">
    <source>
        <dbReference type="Proteomes" id="UP000003571"/>
    </source>
</evidence>